<evidence type="ECO:0000256" key="1">
    <source>
        <dbReference type="SAM" id="Phobius"/>
    </source>
</evidence>
<protein>
    <recommendedName>
        <fullName evidence="4">SH3b domain-containing protein</fullName>
    </recommendedName>
</protein>
<evidence type="ECO:0000313" key="3">
    <source>
        <dbReference type="Proteomes" id="UP001299409"/>
    </source>
</evidence>
<keyword evidence="1" id="KW-1133">Transmembrane helix</keyword>
<evidence type="ECO:0008006" key="4">
    <source>
        <dbReference type="Google" id="ProtNLM"/>
    </source>
</evidence>
<feature type="transmembrane region" description="Helical" evidence="1">
    <location>
        <begin position="7"/>
        <end position="24"/>
    </location>
</feature>
<keyword evidence="3" id="KW-1185">Reference proteome</keyword>
<proteinExistence type="predicted"/>
<accession>A0ABS8CV97</accession>
<organism evidence="2 3">
    <name type="scientific">Intestinibacter bartlettii</name>
    <dbReference type="NCBI Taxonomy" id="261299"/>
    <lineage>
        <taxon>Bacteria</taxon>
        <taxon>Bacillati</taxon>
        <taxon>Bacillota</taxon>
        <taxon>Clostridia</taxon>
        <taxon>Peptostreptococcales</taxon>
        <taxon>Peptostreptococcaceae</taxon>
        <taxon>Intestinibacter</taxon>
    </lineage>
</organism>
<dbReference type="RefSeq" id="WP_226914849.1">
    <property type="nucleotide sequence ID" value="NZ_BAABXU010000001.1"/>
</dbReference>
<keyword evidence="1" id="KW-0812">Transmembrane</keyword>
<comment type="caution">
    <text evidence="2">The sequence shown here is derived from an EMBL/GenBank/DDBJ whole genome shotgun (WGS) entry which is preliminary data.</text>
</comment>
<dbReference type="Proteomes" id="UP001299409">
    <property type="component" value="Unassembled WGS sequence"/>
</dbReference>
<name>A0ABS8CV97_9FIRM</name>
<gene>
    <name evidence="2" type="ORF">LIP50_04100</name>
</gene>
<dbReference type="EMBL" id="JAJBMB010000003">
    <property type="protein sequence ID" value="MCB5445381.1"/>
    <property type="molecule type" value="Genomic_DNA"/>
</dbReference>
<keyword evidence="1" id="KW-0472">Membrane</keyword>
<reference evidence="2 3" key="1">
    <citation type="submission" date="2021-10" db="EMBL/GenBank/DDBJ databases">
        <title>Collection of gut derived symbiotic bacterial strains cultured from healthy donors.</title>
        <authorList>
            <person name="Lin H."/>
            <person name="Littmann E."/>
            <person name="Claire K."/>
            <person name="Pamer E."/>
        </authorList>
    </citation>
    <scope>NUCLEOTIDE SEQUENCE [LARGE SCALE GENOMIC DNA]</scope>
    <source>
        <strain evidence="2 3">MSK.17.68</strain>
    </source>
</reference>
<sequence>MKKIKQIVSFILIFSITFSTIFMLDTKDTYAASIKYVDNARSGITYSYDLDKDGKKEKILCLIGNDEYGYTLDLYINNKLKKTYSNLEAIPCVSIYDINKKDKSLDIYVELVHESMYCDFEILKYNKGTIKSYTFDDRISSFDSDKGIMKLSQVYPGSIDKFIDCIGPYSAIVPYKVNKTSIKRQVKNTYSTSSYIRNRKYIASKNLTAYKTTNGKTKAFTIKKGYKFNIVALYKKGSSTYIKVKNSSGKYGYVKTQSTMIVKNPIYAS</sequence>
<evidence type="ECO:0000313" key="2">
    <source>
        <dbReference type="EMBL" id="MCB5445381.1"/>
    </source>
</evidence>